<evidence type="ECO:0000256" key="1">
    <source>
        <dbReference type="SAM" id="MobiDB-lite"/>
    </source>
</evidence>
<reference evidence="3 4" key="1">
    <citation type="submission" date="2016-12" db="EMBL/GenBank/DDBJ databases">
        <title>The draft genome sequence of Actinophytocola sp. 11-183.</title>
        <authorList>
            <person name="Wang W."/>
            <person name="Yuan L."/>
        </authorList>
    </citation>
    <scope>NUCLEOTIDE SEQUENCE [LARGE SCALE GENOMIC DNA]</scope>
    <source>
        <strain evidence="3 4">11-183</strain>
    </source>
</reference>
<accession>A0A1Q8CWF2</accession>
<evidence type="ECO:0000313" key="4">
    <source>
        <dbReference type="Proteomes" id="UP000185596"/>
    </source>
</evidence>
<dbReference type="Proteomes" id="UP000185596">
    <property type="component" value="Unassembled WGS sequence"/>
</dbReference>
<proteinExistence type="predicted"/>
<keyword evidence="4" id="KW-1185">Reference proteome</keyword>
<comment type="caution">
    <text evidence="3">The sequence shown here is derived from an EMBL/GenBank/DDBJ whole genome shotgun (WGS) entry which is preliminary data.</text>
</comment>
<dbReference type="Gene3D" id="3.40.1000.10">
    <property type="entry name" value="Mog1/PsbP, alpha/beta/alpha sandwich"/>
    <property type="match status" value="1"/>
</dbReference>
<name>A0A1Q8CWF2_9PSEU</name>
<dbReference type="STRING" id="1912961.BU204_05370"/>
<gene>
    <name evidence="3" type="ORF">BU204_05370</name>
</gene>
<feature type="compositionally biased region" description="Low complexity" evidence="1">
    <location>
        <begin position="63"/>
        <end position="72"/>
    </location>
</feature>
<evidence type="ECO:0000256" key="2">
    <source>
        <dbReference type="SAM" id="Phobius"/>
    </source>
</evidence>
<keyword evidence="2" id="KW-0472">Membrane</keyword>
<dbReference type="AlphaFoldDB" id="A0A1Q8CWF2"/>
<keyword evidence="2" id="KW-1133">Transmembrane helix</keyword>
<protein>
    <submittedName>
        <fullName evidence="3">Uncharacterized protein</fullName>
    </submittedName>
</protein>
<organism evidence="3 4">
    <name type="scientific">Actinophytocola xanthii</name>
    <dbReference type="NCBI Taxonomy" id="1912961"/>
    <lineage>
        <taxon>Bacteria</taxon>
        <taxon>Bacillati</taxon>
        <taxon>Actinomycetota</taxon>
        <taxon>Actinomycetes</taxon>
        <taxon>Pseudonocardiales</taxon>
        <taxon>Pseudonocardiaceae</taxon>
    </lineage>
</organism>
<feature type="region of interest" description="Disordered" evidence="1">
    <location>
        <begin position="56"/>
        <end position="79"/>
    </location>
</feature>
<dbReference type="EMBL" id="MSIE01000006">
    <property type="protein sequence ID" value="OLF18690.1"/>
    <property type="molecule type" value="Genomic_DNA"/>
</dbReference>
<keyword evidence="2" id="KW-0812">Transmembrane</keyword>
<feature type="transmembrane region" description="Helical" evidence="2">
    <location>
        <begin position="17"/>
        <end position="40"/>
    </location>
</feature>
<evidence type="ECO:0000313" key="3">
    <source>
        <dbReference type="EMBL" id="OLF18690.1"/>
    </source>
</evidence>
<sequence length="219" mass="23601">MSGGVEVKNVPSLSSRWLAVTCAGLYLVVSAVVGVALLAAPRPDADQLDRDAPADVAERTEDGTGVTTTLTTHPPPAGFQHVQGPERMRTVIPVGWRVARGGAPGALRAADPSDSARFVGFGAAPAPSTDIGQTHAETESRFAERTTAYRRIELNRATYAGNPAVEWEYRHDDGTGTQHVRGLFWRVDGMEYFVFASAPESAWPRMRPVYDEMVAHSTP</sequence>